<dbReference type="InterPro" id="IPR036278">
    <property type="entry name" value="Sialidase_sf"/>
</dbReference>
<name>A0A200HXW0_9ENTE</name>
<evidence type="ECO:0000313" key="2">
    <source>
        <dbReference type="EMBL" id="OUZ17783.1"/>
    </source>
</evidence>
<dbReference type="EMBL" id="NIBL01000002">
    <property type="protein sequence ID" value="OUZ17783.1"/>
    <property type="molecule type" value="Genomic_DNA"/>
</dbReference>
<organism evidence="2 3">
    <name type="scientific">Enterococcus cecorum</name>
    <dbReference type="NCBI Taxonomy" id="44008"/>
    <lineage>
        <taxon>Bacteria</taxon>
        <taxon>Bacillati</taxon>
        <taxon>Bacillota</taxon>
        <taxon>Bacilli</taxon>
        <taxon>Lactobacillales</taxon>
        <taxon>Enterococcaceae</taxon>
        <taxon>Enterococcus</taxon>
    </lineage>
</organism>
<evidence type="ECO:0000313" key="3">
    <source>
        <dbReference type="Proteomes" id="UP000196503"/>
    </source>
</evidence>
<dbReference type="SUPFAM" id="SSF50939">
    <property type="entry name" value="Sialidases"/>
    <property type="match status" value="1"/>
</dbReference>
<proteinExistence type="predicted"/>
<keyword evidence="1" id="KW-1133">Transmembrane helix</keyword>
<gene>
    <name evidence="2" type="ORF">A5869_001255</name>
</gene>
<accession>A0A200HXW0</accession>
<feature type="transmembrane region" description="Helical" evidence="1">
    <location>
        <begin position="65"/>
        <end position="86"/>
    </location>
</feature>
<keyword evidence="1" id="KW-0472">Membrane</keyword>
<sequence>MKESVDWLILLLYAFVLYQVYQICFKGGLRSRLPLLLICLGILIVFLLVKLILRGLGNWPSFSRIRLITFLAITLLFGGLITYTGIPYHGQLSWKIMQLLNEKQVEFVHRNLYQDGVYGLLKDIRKKMNVPDTLYVLDEFSVQFKKNGTITKVDVFLYGRDTSGKVQTFLLSYDEAQSKKLIVQMNGKANATFDEAASFTPLLQMFNQVDIRTKISPLTVTNDADVYGLIYTGKRQFTTAQGLESLDEKGREELAKLNKGGAVEGFAVSLFIPQREDISPLRLILNPKYLTPDTIEQSQEKQIINQSQQSKIWTTDSQDGSVYYFVSEQKSIGYRLKVADAAAGSRYYVLEKTEDSGTHWQTIHENPFAGVAGVAEGIEFFTSDFGFIGVTGASQTHSQIFMTKDGGKTFTEVLLPFNQVKEMPEKVKTYGLKLEDFQYLSMPFYQEGKLVIHVSTSAGEAEYLSFYSQDEGVTWTFENK</sequence>
<feature type="transmembrane region" description="Helical" evidence="1">
    <location>
        <begin position="32"/>
        <end position="53"/>
    </location>
</feature>
<dbReference type="Proteomes" id="UP000196503">
    <property type="component" value="Unassembled WGS sequence"/>
</dbReference>
<dbReference type="RefSeq" id="WP_087663229.1">
    <property type="nucleotide sequence ID" value="NZ_NIBL01000002.1"/>
</dbReference>
<evidence type="ECO:0000256" key="1">
    <source>
        <dbReference type="SAM" id="Phobius"/>
    </source>
</evidence>
<protein>
    <submittedName>
        <fullName evidence="2">Uncharacterized protein</fullName>
    </submittedName>
</protein>
<dbReference type="AlphaFoldDB" id="A0A200HXW0"/>
<comment type="caution">
    <text evidence="2">The sequence shown here is derived from an EMBL/GenBank/DDBJ whole genome shotgun (WGS) entry which is preliminary data.</text>
</comment>
<reference evidence="2 3" key="1">
    <citation type="submission" date="2017-05" db="EMBL/GenBank/DDBJ databases">
        <title>The Genome Sequence of Enterococcus faecium 2D5_DIV0622.</title>
        <authorList>
            <consortium name="The Broad Institute Genomics Platform"/>
            <consortium name="The Broad Institute Genomic Center for Infectious Diseases"/>
            <person name="Earl A."/>
            <person name="Manson A."/>
            <person name="Schwartman J."/>
            <person name="Gilmore M."/>
            <person name="Abouelleil A."/>
            <person name="Cao P."/>
            <person name="Chapman S."/>
            <person name="Cusick C."/>
            <person name="Shea T."/>
            <person name="Young S."/>
            <person name="Neafsey D."/>
            <person name="Nusbaum C."/>
            <person name="Birren B."/>
        </authorList>
    </citation>
    <scope>NUCLEOTIDE SEQUENCE [LARGE SCALE GENOMIC DNA]</scope>
    <source>
        <strain evidence="2 3">2D5_DIV0622</strain>
    </source>
</reference>
<keyword evidence="1" id="KW-0812">Transmembrane</keyword>